<dbReference type="RefSeq" id="WP_143653403.1">
    <property type="nucleotide sequence ID" value="NZ_FZOD01000040.1"/>
</dbReference>
<organism evidence="3 4">
    <name type="scientific">Streptosporangium subroseum</name>
    <dbReference type="NCBI Taxonomy" id="106412"/>
    <lineage>
        <taxon>Bacteria</taxon>
        <taxon>Bacillati</taxon>
        <taxon>Actinomycetota</taxon>
        <taxon>Actinomycetes</taxon>
        <taxon>Streptosporangiales</taxon>
        <taxon>Streptosporangiaceae</taxon>
        <taxon>Streptosporangium</taxon>
    </lineage>
</organism>
<name>A0A239MFQ4_9ACTN</name>
<evidence type="ECO:0000256" key="1">
    <source>
        <dbReference type="SAM" id="MobiDB-lite"/>
    </source>
</evidence>
<feature type="compositionally biased region" description="Basic residues" evidence="1">
    <location>
        <begin position="48"/>
        <end position="62"/>
    </location>
</feature>
<feature type="compositionally biased region" description="Gly residues" evidence="1">
    <location>
        <begin position="67"/>
        <end position="86"/>
    </location>
</feature>
<protein>
    <submittedName>
        <fullName evidence="3">Uncharacterized protein</fullName>
    </submittedName>
</protein>
<proteinExistence type="predicted"/>
<evidence type="ECO:0000256" key="2">
    <source>
        <dbReference type="SAM" id="SignalP"/>
    </source>
</evidence>
<gene>
    <name evidence="3" type="ORF">SAMN05216276_104029</name>
</gene>
<reference evidence="3 4" key="1">
    <citation type="submission" date="2017-06" db="EMBL/GenBank/DDBJ databases">
        <authorList>
            <person name="Kim H.J."/>
            <person name="Triplett B.A."/>
        </authorList>
    </citation>
    <scope>NUCLEOTIDE SEQUENCE [LARGE SCALE GENOMIC DNA]</scope>
    <source>
        <strain evidence="3 4">CGMCC 4.2132</strain>
    </source>
</reference>
<feature type="chain" id="PRO_5039463325" evidence="2">
    <location>
        <begin position="31"/>
        <end position="94"/>
    </location>
</feature>
<evidence type="ECO:0000313" key="4">
    <source>
        <dbReference type="Proteomes" id="UP000198282"/>
    </source>
</evidence>
<dbReference type="AlphaFoldDB" id="A0A239MFQ4"/>
<keyword evidence="4" id="KW-1185">Reference proteome</keyword>
<feature type="signal peptide" evidence="2">
    <location>
        <begin position="1"/>
        <end position="30"/>
    </location>
</feature>
<sequence length="94" mass="9232">MINIRNVLGAGIMMASALVAPTMMSAPSVAAVTETVSASPALPSVQKPCRKAKNPARCRARRAGNSTVGGGGLRGGIGSGGSGPSGSGHSRSRD</sequence>
<accession>A0A239MFQ4</accession>
<feature type="region of interest" description="Disordered" evidence="1">
    <location>
        <begin position="46"/>
        <end position="94"/>
    </location>
</feature>
<keyword evidence="2" id="KW-0732">Signal</keyword>
<dbReference type="EMBL" id="FZOD01000040">
    <property type="protein sequence ID" value="SNT40798.1"/>
    <property type="molecule type" value="Genomic_DNA"/>
</dbReference>
<evidence type="ECO:0000313" key="3">
    <source>
        <dbReference type="EMBL" id="SNT40798.1"/>
    </source>
</evidence>
<dbReference type="Proteomes" id="UP000198282">
    <property type="component" value="Unassembled WGS sequence"/>
</dbReference>
<dbReference type="OrthoDB" id="3550476at2"/>